<dbReference type="Proteomes" id="UP000033918">
    <property type="component" value="Unassembled WGS sequence"/>
</dbReference>
<dbReference type="InterPro" id="IPR026898">
    <property type="entry name" value="PrsW"/>
</dbReference>
<feature type="transmembrane region" description="Helical" evidence="1">
    <location>
        <begin position="168"/>
        <end position="189"/>
    </location>
</feature>
<accession>A0A0G0UJ86</accession>
<sequence>MIARIFLDGALIALAAVVFQFFLREFFEYLKISHYGIFSFFVFGASEEILKFLVVYLAVYKNKFFDEPIDAMMYMVTAALGFAALENIFVVFGNFAGQHLELAEVLGIVTFRFAGATLLHVLSSAIIGYYWAKGLTRETMKLANRRTIFYGFVIASLLHGIFNYSILIFSPILIFPTMLLIIVALFIFWDFEKIKSNY</sequence>
<keyword evidence="1" id="KW-1133">Transmembrane helix</keyword>
<proteinExistence type="predicted"/>
<dbReference type="EMBL" id="LCAK01000003">
    <property type="protein sequence ID" value="KKR88839.1"/>
    <property type="molecule type" value="Genomic_DNA"/>
</dbReference>
<evidence type="ECO:0000256" key="1">
    <source>
        <dbReference type="SAM" id="Phobius"/>
    </source>
</evidence>
<comment type="caution">
    <text evidence="2">The sequence shown here is derived from an EMBL/GenBank/DDBJ whole genome shotgun (WGS) entry which is preliminary data.</text>
</comment>
<feature type="transmembrane region" description="Helical" evidence="1">
    <location>
        <begin position="5"/>
        <end position="23"/>
    </location>
</feature>
<name>A0A0G0UJ86_9BACT</name>
<gene>
    <name evidence="2" type="ORF">UU38_C0003G0091</name>
</gene>
<keyword evidence="1" id="KW-0812">Transmembrane</keyword>
<protein>
    <submittedName>
        <fullName evidence="2">Putative membrane protein</fullName>
    </submittedName>
</protein>
<dbReference type="GO" id="GO:0008233">
    <property type="term" value="F:peptidase activity"/>
    <property type="evidence" value="ECO:0007669"/>
    <property type="project" value="InterPro"/>
</dbReference>
<evidence type="ECO:0000313" key="2">
    <source>
        <dbReference type="EMBL" id="KKR88839.1"/>
    </source>
</evidence>
<organism evidence="2 3">
    <name type="scientific">Candidatus Wolfebacteria bacterium GW2011_GWB1_41_12</name>
    <dbReference type="NCBI Taxonomy" id="1619006"/>
    <lineage>
        <taxon>Bacteria</taxon>
        <taxon>Candidatus Wolfeibacteriota</taxon>
    </lineage>
</organism>
<evidence type="ECO:0000313" key="3">
    <source>
        <dbReference type="Proteomes" id="UP000033918"/>
    </source>
</evidence>
<dbReference type="PANTHER" id="PTHR36844:SF1">
    <property type="entry name" value="PROTEASE PRSW"/>
    <property type="match status" value="1"/>
</dbReference>
<keyword evidence="1" id="KW-0472">Membrane</keyword>
<feature type="transmembrane region" description="Helical" evidence="1">
    <location>
        <begin position="35"/>
        <end position="59"/>
    </location>
</feature>
<dbReference type="Pfam" id="PF13367">
    <property type="entry name" value="PrsW-protease"/>
    <property type="match status" value="1"/>
</dbReference>
<feature type="transmembrane region" description="Helical" evidence="1">
    <location>
        <begin position="105"/>
        <end position="131"/>
    </location>
</feature>
<dbReference type="AlphaFoldDB" id="A0A0G0UJ86"/>
<reference evidence="2 3" key="1">
    <citation type="journal article" date="2015" name="Nature">
        <title>rRNA introns, odd ribosomes, and small enigmatic genomes across a large radiation of phyla.</title>
        <authorList>
            <person name="Brown C.T."/>
            <person name="Hug L.A."/>
            <person name="Thomas B.C."/>
            <person name="Sharon I."/>
            <person name="Castelle C.J."/>
            <person name="Singh A."/>
            <person name="Wilkins M.J."/>
            <person name="Williams K.H."/>
            <person name="Banfield J.F."/>
        </authorList>
    </citation>
    <scope>NUCLEOTIDE SEQUENCE [LARGE SCALE GENOMIC DNA]</scope>
</reference>
<feature type="transmembrane region" description="Helical" evidence="1">
    <location>
        <begin position="71"/>
        <end position="93"/>
    </location>
</feature>
<feature type="transmembrane region" description="Helical" evidence="1">
    <location>
        <begin position="143"/>
        <end position="162"/>
    </location>
</feature>
<dbReference type="PANTHER" id="PTHR36844">
    <property type="entry name" value="PROTEASE PRSW"/>
    <property type="match status" value="1"/>
</dbReference>